<keyword evidence="2" id="KW-0378">Hydrolase</keyword>
<accession>A0AAE3W1U2</accession>
<protein>
    <submittedName>
        <fullName evidence="2">Murein DD-endopeptidase MepM/ murein hydrolase activator NlpD</fullName>
    </submittedName>
</protein>
<dbReference type="PANTHER" id="PTHR21666:SF270">
    <property type="entry name" value="MUREIN HYDROLASE ACTIVATOR ENVC"/>
    <property type="match status" value="1"/>
</dbReference>
<organism evidence="2 3">
    <name type="scientific">Catenuloplanes indicus</name>
    <dbReference type="NCBI Taxonomy" id="137267"/>
    <lineage>
        <taxon>Bacteria</taxon>
        <taxon>Bacillati</taxon>
        <taxon>Actinomycetota</taxon>
        <taxon>Actinomycetes</taxon>
        <taxon>Micromonosporales</taxon>
        <taxon>Micromonosporaceae</taxon>
        <taxon>Catenuloplanes</taxon>
    </lineage>
</organism>
<keyword evidence="3" id="KW-1185">Reference proteome</keyword>
<gene>
    <name evidence="2" type="ORF">J2S42_003594</name>
</gene>
<sequence length="353" mass="36403">MDAGGDMAGAIIKRLVVAAASLPMIAALGIAVASSGAGVLDPQAAACVITPSDSASTGGSPISLADLTGTQLANAKIIYTVGAERNLPHRAGVIALATAMQESKLYNLAVAVDHDSLGLFQQRPSSGWGTPAQILDPVYATNKFYDKLITIENWQTLPVTVAAQRVQRSAYPDAYAQWEALATDLAASLAAGLGRDTTCAPAVTGEWVRPVNAPVGSGFRTDSRPDHDGVDLSGARGTVIVAASAGTVLVVTCNIVPASHGCNQDGYPGLIGCGWYTDIQHAGGIITRYCHMLTRPNVTAGQHVTAGQPIGLMGSSGNSSGPHLHFEIHLNSDRSSQSAVDPVPFMRSVGVEL</sequence>
<dbReference type="EMBL" id="JAUSUZ010000001">
    <property type="protein sequence ID" value="MDQ0366925.1"/>
    <property type="molecule type" value="Genomic_DNA"/>
</dbReference>
<dbReference type="PANTHER" id="PTHR21666">
    <property type="entry name" value="PEPTIDASE-RELATED"/>
    <property type="match status" value="1"/>
</dbReference>
<dbReference type="Proteomes" id="UP001240236">
    <property type="component" value="Unassembled WGS sequence"/>
</dbReference>
<dbReference type="CDD" id="cd12797">
    <property type="entry name" value="M23_peptidase"/>
    <property type="match status" value="1"/>
</dbReference>
<dbReference type="InterPro" id="IPR016047">
    <property type="entry name" value="M23ase_b-sheet_dom"/>
</dbReference>
<dbReference type="InterPro" id="IPR050570">
    <property type="entry name" value="Cell_wall_metabolism_enzyme"/>
</dbReference>
<dbReference type="SUPFAM" id="SSF51261">
    <property type="entry name" value="Duplicated hybrid motif"/>
    <property type="match status" value="1"/>
</dbReference>
<name>A0AAE3W1U2_9ACTN</name>
<comment type="caution">
    <text evidence="2">The sequence shown here is derived from an EMBL/GenBank/DDBJ whole genome shotgun (WGS) entry which is preliminary data.</text>
</comment>
<evidence type="ECO:0000313" key="2">
    <source>
        <dbReference type="EMBL" id="MDQ0366925.1"/>
    </source>
</evidence>
<dbReference type="Gene3D" id="2.70.70.10">
    <property type="entry name" value="Glucose Permease (Domain IIA)"/>
    <property type="match status" value="1"/>
</dbReference>
<evidence type="ECO:0000259" key="1">
    <source>
        <dbReference type="Pfam" id="PF01551"/>
    </source>
</evidence>
<reference evidence="2 3" key="1">
    <citation type="submission" date="2023-07" db="EMBL/GenBank/DDBJ databases">
        <title>Sequencing the genomes of 1000 actinobacteria strains.</title>
        <authorList>
            <person name="Klenk H.-P."/>
        </authorList>
    </citation>
    <scope>NUCLEOTIDE SEQUENCE [LARGE SCALE GENOMIC DNA]</scope>
    <source>
        <strain evidence="2 3">DSM 44709</strain>
    </source>
</reference>
<evidence type="ECO:0000313" key="3">
    <source>
        <dbReference type="Proteomes" id="UP001240236"/>
    </source>
</evidence>
<dbReference type="GO" id="GO:0004222">
    <property type="term" value="F:metalloendopeptidase activity"/>
    <property type="evidence" value="ECO:0007669"/>
    <property type="project" value="TreeGrafter"/>
</dbReference>
<dbReference type="Pfam" id="PF01551">
    <property type="entry name" value="Peptidase_M23"/>
    <property type="match status" value="1"/>
</dbReference>
<dbReference type="AlphaFoldDB" id="A0AAE3W1U2"/>
<dbReference type="InterPro" id="IPR011055">
    <property type="entry name" value="Dup_hybrid_motif"/>
</dbReference>
<proteinExistence type="predicted"/>
<feature type="domain" description="M23ase beta-sheet core" evidence="1">
    <location>
        <begin position="227"/>
        <end position="333"/>
    </location>
</feature>